<keyword evidence="2" id="KW-0812">Transmembrane</keyword>
<evidence type="ECO:0000256" key="1">
    <source>
        <dbReference type="SAM" id="MobiDB-lite"/>
    </source>
</evidence>
<feature type="domain" description="SGNH" evidence="4">
    <location>
        <begin position="457"/>
        <end position="691"/>
    </location>
</feature>
<feature type="transmembrane region" description="Helical" evidence="2">
    <location>
        <begin position="284"/>
        <end position="301"/>
    </location>
</feature>
<evidence type="ECO:0000313" key="5">
    <source>
        <dbReference type="EMBL" id="TVZ04042.1"/>
    </source>
</evidence>
<feature type="region of interest" description="Disordered" evidence="1">
    <location>
        <begin position="1"/>
        <end position="25"/>
    </location>
</feature>
<evidence type="ECO:0000259" key="4">
    <source>
        <dbReference type="Pfam" id="PF19040"/>
    </source>
</evidence>
<gene>
    <name evidence="5" type="ORF">EAS64_16615</name>
</gene>
<dbReference type="GO" id="GO:0016747">
    <property type="term" value="F:acyltransferase activity, transferring groups other than amino-acyl groups"/>
    <property type="evidence" value="ECO:0007669"/>
    <property type="project" value="InterPro"/>
</dbReference>
<feature type="transmembrane region" description="Helical" evidence="2">
    <location>
        <begin position="389"/>
        <end position="408"/>
    </location>
</feature>
<keyword evidence="6" id="KW-1185">Reference proteome</keyword>
<evidence type="ECO:0000313" key="6">
    <source>
        <dbReference type="Proteomes" id="UP000460272"/>
    </source>
</evidence>
<feature type="domain" description="Acyltransferase 3" evidence="3">
    <location>
        <begin position="33"/>
        <end position="368"/>
    </location>
</feature>
<feature type="transmembrane region" description="Helical" evidence="2">
    <location>
        <begin position="172"/>
        <end position="189"/>
    </location>
</feature>
<evidence type="ECO:0000259" key="3">
    <source>
        <dbReference type="Pfam" id="PF01757"/>
    </source>
</evidence>
<dbReference type="InterPro" id="IPR002656">
    <property type="entry name" value="Acyl_transf_3_dom"/>
</dbReference>
<dbReference type="EMBL" id="RPFW01000003">
    <property type="protein sequence ID" value="TVZ04042.1"/>
    <property type="molecule type" value="Genomic_DNA"/>
</dbReference>
<dbReference type="PANTHER" id="PTHR23028">
    <property type="entry name" value="ACETYLTRANSFERASE"/>
    <property type="match status" value="1"/>
</dbReference>
<feature type="transmembrane region" description="Helical" evidence="2">
    <location>
        <begin position="57"/>
        <end position="78"/>
    </location>
</feature>
<dbReference type="Pfam" id="PF01757">
    <property type="entry name" value="Acyl_transf_3"/>
    <property type="match status" value="1"/>
</dbReference>
<dbReference type="GO" id="GO:0016020">
    <property type="term" value="C:membrane"/>
    <property type="evidence" value="ECO:0007669"/>
    <property type="project" value="TreeGrafter"/>
</dbReference>
<accession>A0A6P2BY56</accession>
<protein>
    <submittedName>
        <fullName evidence="5">Acyltransferase</fullName>
    </submittedName>
</protein>
<keyword evidence="5" id="KW-0808">Transferase</keyword>
<dbReference type="RefSeq" id="WP_145853912.1">
    <property type="nucleotide sequence ID" value="NZ_RPFW01000003.1"/>
</dbReference>
<dbReference type="AlphaFoldDB" id="A0A6P2BY56"/>
<dbReference type="InterPro" id="IPR043968">
    <property type="entry name" value="SGNH"/>
</dbReference>
<feature type="transmembrane region" description="Helical" evidence="2">
    <location>
        <begin position="201"/>
        <end position="217"/>
    </location>
</feature>
<dbReference type="OrthoDB" id="3404679at2"/>
<comment type="caution">
    <text evidence="5">The sequence shown here is derived from an EMBL/GenBank/DDBJ whole genome shotgun (WGS) entry which is preliminary data.</text>
</comment>
<feature type="transmembrane region" description="Helical" evidence="2">
    <location>
        <begin position="99"/>
        <end position="119"/>
    </location>
</feature>
<evidence type="ECO:0000256" key="2">
    <source>
        <dbReference type="SAM" id="Phobius"/>
    </source>
</evidence>
<dbReference type="Pfam" id="PF19040">
    <property type="entry name" value="SGNH"/>
    <property type="match status" value="1"/>
</dbReference>
<keyword evidence="5" id="KW-0012">Acyltransferase</keyword>
<feature type="transmembrane region" description="Helical" evidence="2">
    <location>
        <begin position="348"/>
        <end position="368"/>
    </location>
</feature>
<reference evidence="5 6" key="1">
    <citation type="submission" date="2018-11" db="EMBL/GenBank/DDBJ databases">
        <title>Trebonia kvetii gen.nov., sp.nov., a novel acidophilic actinobacterium, and proposal of the new actinobacterial family Treboniaceae fam. nov.</title>
        <authorList>
            <person name="Rapoport D."/>
            <person name="Sagova-Mareckova M."/>
            <person name="Sedlacek I."/>
            <person name="Provaznik J."/>
            <person name="Kralova S."/>
            <person name="Pavlinic D."/>
            <person name="Benes V."/>
            <person name="Kopecky J."/>
        </authorList>
    </citation>
    <scope>NUCLEOTIDE SEQUENCE [LARGE SCALE GENOMIC DNA]</scope>
    <source>
        <strain evidence="5 6">15Tr583</strain>
    </source>
</reference>
<feature type="transmembrane region" description="Helical" evidence="2">
    <location>
        <begin position="321"/>
        <end position="342"/>
    </location>
</feature>
<keyword evidence="2" id="KW-0472">Membrane</keyword>
<feature type="transmembrane region" description="Helical" evidence="2">
    <location>
        <begin position="260"/>
        <end position="278"/>
    </location>
</feature>
<dbReference type="Proteomes" id="UP000460272">
    <property type="component" value="Unassembled WGS sequence"/>
</dbReference>
<organism evidence="5 6">
    <name type="scientific">Trebonia kvetii</name>
    <dbReference type="NCBI Taxonomy" id="2480626"/>
    <lineage>
        <taxon>Bacteria</taxon>
        <taxon>Bacillati</taxon>
        <taxon>Actinomycetota</taxon>
        <taxon>Actinomycetes</taxon>
        <taxon>Streptosporangiales</taxon>
        <taxon>Treboniaceae</taxon>
        <taxon>Trebonia</taxon>
    </lineage>
</organism>
<keyword evidence="2" id="KW-1133">Transmembrane helix</keyword>
<dbReference type="GO" id="GO:0009103">
    <property type="term" value="P:lipopolysaccharide biosynthetic process"/>
    <property type="evidence" value="ECO:0007669"/>
    <property type="project" value="TreeGrafter"/>
</dbReference>
<dbReference type="InterPro" id="IPR050879">
    <property type="entry name" value="Acyltransferase_3"/>
</dbReference>
<proteinExistence type="predicted"/>
<sequence>MSVQERPLPASEVTGEAEEQPKEIAKGRGFRPDIQGMRAIAVVMVVIYHLQPSWLPGGFAGVDVFFVISGFLITGHLLREYQKTRRVHLLAFWGRRAKRLVPAAALVLTVTWLLSWLVLPATRLADTAAQIRASALYYQNWQLAWNAVDYLKSADAASPVQHFWSLSVEEQFYLGWPLLFLLAAAVGLTAQRESRRVRGHYAAMALALAVVAGSLWYSVYDTNANPADAYFVTTTRIWELGLGGLLALLPAAVTRRAGRLGALGWAGLGLVIASAFVLNGTTAFPGLLALLPAGGAALLILGGSPEGRFGPHRLTSTRPMVFTGGISYSLYLWHWPLIVLWMSWNGRSINLASAAGIVVLAVVLSWLTKVWVEDRVRTASLLSGHNWRSVSTAFIAAVPVLLVSLFIATQPSPWDGKLGPGYPGAAMLADKIIAVTPAPVLPPPAALQLPAYWQQGCLVPAASPTPKECDYGDLAHPVLTVALVGDSMAGDWFSPLQAIAQKRHWRLVTELHAVCPLSAAMLLTPATGGPYTPCHAWGKAVVHDLVTRIKPDVVITSEYPLQATVKHPAVGRPSAVEIGMGMAKYWRQLQLHGISVVAIKESPIVGRNIPECVSRNPDDPSVCDVPRSKAIRRNLPTVFAARASKGKVPLIDMNPLICGPLECEPVVGNVLVYQDSHHLTSTYALTTAPYLERRLLRVSKTLAKKR</sequence>
<name>A0A6P2BY56_9ACTN</name>
<dbReference type="PANTHER" id="PTHR23028:SF53">
    <property type="entry name" value="ACYL_TRANSF_3 DOMAIN-CONTAINING PROTEIN"/>
    <property type="match status" value="1"/>
</dbReference>
<feature type="transmembrane region" description="Helical" evidence="2">
    <location>
        <begin position="237"/>
        <end position="253"/>
    </location>
</feature>